<feature type="transmembrane region" description="Helical" evidence="1">
    <location>
        <begin position="21"/>
        <end position="42"/>
    </location>
</feature>
<comment type="caution">
    <text evidence="2">The sequence shown here is derived from an EMBL/GenBank/DDBJ whole genome shotgun (WGS) entry which is preliminary data.</text>
</comment>
<dbReference type="EMBL" id="QLYR01000001">
    <property type="protein sequence ID" value="RAQ30699.1"/>
    <property type="molecule type" value="Genomic_DNA"/>
</dbReference>
<keyword evidence="3" id="KW-1185">Reference proteome</keyword>
<feature type="transmembrane region" description="Helical" evidence="1">
    <location>
        <begin position="80"/>
        <end position="100"/>
    </location>
</feature>
<evidence type="ECO:0000256" key="1">
    <source>
        <dbReference type="SAM" id="Phobius"/>
    </source>
</evidence>
<keyword evidence="1" id="KW-1133">Transmembrane helix</keyword>
<sequence length="198" mass="22426">MAAYGYFTGVNRLAGLRFLTLLPPLWGCVCLVSSFILYTSVVEITENVYDTFSMIFVLLFLFSQAKLLAGYEEGRSTRNLILYGMLAVLVTMSASLPSIISSVCHEGESVFSQVNMIRMVNFMLSIYILACVIAHWRALSARREDVHMQAHYGCLPLERPSLAYQCEVYLRTQYQSKAFFAEKHISPYGAEENSKNLR</sequence>
<evidence type="ECO:0000313" key="3">
    <source>
        <dbReference type="Proteomes" id="UP000249377"/>
    </source>
</evidence>
<keyword evidence="1" id="KW-0812">Transmembrane</keyword>
<organism evidence="2 3">
    <name type="scientific">Hydrogeniiclostridium mannosilyticum</name>
    <dbReference type="NCBI Taxonomy" id="2764322"/>
    <lineage>
        <taxon>Bacteria</taxon>
        <taxon>Bacillati</taxon>
        <taxon>Bacillota</taxon>
        <taxon>Clostridia</taxon>
        <taxon>Eubacteriales</taxon>
        <taxon>Acutalibacteraceae</taxon>
        <taxon>Hydrogeniiclostridium</taxon>
    </lineage>
</organism>
<dbReference type="Proteomes" id="UP000249377">
    <property type="component" value="Unassembled WGS sequence"/>
</dbReference>
<evidence type="ECO:0000313" key="2">
    <source>
        <dbReference type="EMBL" id="RAQ30699.1"/>
    </source>
</evidence>
<feature type="transmembrane region" description="Helical" evidence="1">
    <location>
        <begin position="120"/>
        <end position="139"/>
    </location>
</feature>
<feature type="transmembrane region" description="Helical" evidence="1">
    <location>
        <begin position="48"/>
        <end position="68"/>
    </location>
</feature>
<name>A0A328UHE2_9FIRM</name>
<dbReference type="AlphaFoldDB" id="A0A328UHE2"/>
<proteinExistence type="predicted"/>
<gene>
    <name evidence="2" type="ORF">DPQ25_04245</name>
</gene>
<keyword evidence="1" id="KW-0472">Membrane</keyword>
<protein>
    <submittedName>
        <fullName evidence="2">Uncharacterized protein</fullName>
    </submittedName>
</protein>
<reference evidence="2 3" key="1">
    <citation type="submission" date="2018-06" db="EMBL/GenBank/DDBJ databases">
        <title>Noncontiguous genome sequence of Ruminococcaceae bacterium ASD2818.</title>
        <authorList>
            <person name="Chaplin A.V."/>
            <person name="Sokolova S.R."/>
            <person name="Kochetkova T.O."/>
            <person name="Goltsov A.Y."/>
            <person name="Trofimov D.Y."/>
            <person name="Efimov B.A."/>
        </authorList>
    </citation>
    <scope>NUCLEOTIDE SEQUENCE [LARGE SCALE GENOMIC DNA]</scope>
    <source>
        <strain evidence="2 3">ASD2818</strain>
    </source>
</reference>
<accession>A0A328UHE2</accession>